<dbReference type="RefSeq" id="XP_062788350.1">
    <property type="nucleotide sequence ID" value="XM_062932299.1"/>
</dbReference>
<feature type="compositionally biased region" description="Low complexity" evidence="1">
    <location>
        <begin position="268"/>
        <end position="283"/>
    </location>
</feature>
<feature type="region of interest" description="Disordered" evidence="1">
    <location>
        <begin position="254"/>
        <end position="285"/>
    </location>
</feature>
<reference evidence="2 3" key="1">
    <citation type="submission" date="2024-01" db="EMBL/GenBank/DDBJ databases">
        <title>Comparative genomics of Cryptococcus and Kwoniella reveals pathogenesis evolution and contrasting modes of karyotype evolution via chromosome fusion or intercentromeric recombination.</title>
        <authorList>
            <person name="Coelho M.A."/>
            <person name="David-Palma M."/>
            <person name="Shea T."/>
            <person name="Bowers K."/>
            <person name="McGinley-Smith S."/>
            <person name="Mohammad A.W."/>
            <person name="Gnirke A."/>
            <person name="Yurkov A.M."/>
            <person name="Nowrousian M."/>
            <person name="Sun S."/>
            <person name="Cuomo C.A."/>
            <person name="Heitman J."/>
        </authorList>
    </citation>
    <scope>NUCLEOTIDE SEQUENCE [LARGE SCALE GENOMIC DNA]</scope>
    <source>
        <strain evidence="2">CBS 11374</strain>
    </source>
</reference>
<organism evidence="2 3">
    <name type="scientific">Kwoniella shivajii</name>
    <dbReference type="NCBI Taxonomy" id="564305"/>
    <lineage>
        <taxon>Eukaryota</taxon>
        <taxon>Fungi</taxon>
        <taxon>Dikarya</taxon>
        <taxon>Basidiomycota</taxon>
        <taxon>Agaricomycotina</taxon>
        <taxon>Tremellomycetes</taxon>
        <taxon>Tremellales</taxon>
        <taxon>Cryptococcaceae</taxon>
        <taxon>Kwoniella</taxon>
    </lineage>
</organism>
<feature type="compositionally biased region" description="Low complexity" evidence="1">
    <location>
        <begin position="77"/>
        <end position="100"/>
    </location>
</feature>
<feature type="compositionally biased region" description="Polar residues" evidence="1">
    <location>
        <begin position="53"/>
        <end position="67"/>
    </location>
</feature>
<evidence type="ECO:0000313" key="2">
    <source>
        <dbReference type="EMBL" id="WRT63610.1"/>
    </source>
</evidence>
<name>A0ABZ1CPD2_9TREE</name>
<dbReference type="Proteomes" id="UP001329825">
    <property type="component" value="Chromosome 1"/>
</dbReference>
<feature type="compositionally biased region" description="Basic and acidic residues" evidence="1">
    <location>
        <begin position="620"/>
        <end position="629"/>
    </location>
</feature>
<feature type="region of interest" description="Disordered" evidence="1">
    <location>
        <begin position="1"/>
        <end position="219"/>
    </location>
</feature>
<evidence type="ECO:0000313" key="3">
    <source>
        <dbReference type="Proteomes" id="UP001329825"/>
    </source>
</evidence>
<feature type="region of interest" description="Disordered" evidence="1">
    <location>
        <begin position="385"/>
        <end position="410"/>
    </location>
</feature>
<feature type="compositionally biased region" description="Basic residues" evidence="1">
    <location>
        <begin position="328"/>
        <end position="342"/>
    </location>
</feature>
<gene>
    <name evidence="2" type="ORF">IL334_000533</name>
</gene>
<feature type="compositionally biased region" description="Polar residues" evidence="1">
    <location>
        <begin position="149"/>
        <end position="174"/>
    </location>
</feature>
<dbReference type="EMBL" id="CP141881">
    <property type="protein sequence ID" value="WRT63610.1"/>
    <property type="molecule type" value="Genomic_DNA"/>
</dbReference>
<feature type="compositionally biased region" description="Polar residues" evidence="1">
    <location>
        <begin position="200"/>
        <end position="216"/>
    </location>
</feature>
<accession>A0ABZ1CPD2</accession>
<keyword evidence="3" id="KW-1185">Reference proteome</keyword>
<feature type="region of interest" description="Disordered" evidence="1">
    <location>
        <begin position="302"/>
        <end position="358"/>
    </location>
</feature>
<evidence type="ECO:0000256" key="1">
    <source>
        <dbReference type="SAM" id="MobiDB-lite"/>
    </source>
</evidence>
<feature type="compositionally biased region" description="Basic and acidic residues" evidence="1">
    <location>
        <begin position="584"/>
        <end position="593"/>
    </location>
</feature>
<feature type="compositionally biased region" description="Low complexity" evidence="1">
    <location>
        <begin position="302"/>
        <end position="322"/>
    </location>
</feature>
<feature type="region of interest" description="Disordered" evidence="1">
    <location>
        <begin position="584"/>
        <end position="629"/>
    </location>
</feature>
<dbReference type="GeneID" id="87952664"/>
<proteinExistence type="predicted"/>
<protein>
    <submittedName>
        <fullName evidence="2">Uncharacterized protein</fullName>
    </submittedName>
</protein>
<sequence length="629" mass="67747">MTDPIKPRRKVTSQISLAPSPSPSSSSTVPARVRAHVNPSTVSSPTPPQRPSLRSTPSSVSIRSTPISRERSPVPAPATTSSTSTPPIRPSARTSISTPTIPLPPRSSVGLTPKSGTPIARIRATKSVVDGPSNGTGTRSPRTPDIRRSNTGLEESNRSRTQSLRRNVASSSTPIARIRTSGTPSTPSFTSSFGQSSTTNVTTPDIQTPVPQSQSPFPIPDIISTPGEEELYPTFGLGMDDGGLRILQSTWRDNSPERISDSSSHIEPTSNRSSPSHRSPTHPGAISSAQHALAYIFQHPAASAPTSPIPSSTPSSNRSPRIAPRSSGHSHTRPKLPFHPHGTHIPPLPPPPLSPELKTVALPSMTPARSSGEWSRTASSQGYFTGSRKLSETSSEFDGPLTEMKKDDRDRLSGATVVENDVIGSSAVSKAGDQDVDVVLEYDAEEAKINRKAADLEISNASLLAINKTLEATKSKQRSEILKLRRMLRESIAGNALPSFSSFHPLASPLSLLSPTTDTFDEDLDPEGAYFDEEMVDPQIEARWDKIADLVANMKRRGETAVEMGKEEIKFGPGRVLGWMEVEQKRKEDHDSNDYNDLDMSTESISITPNDELQDLAGDTSRDEVEAEI</sequence>
<feature type="compositionally biased region" description="Polar residues" evidence="1">
    <location>
        <begin position="599"/>
        <end position="611"/>
    </location>
</feature>
<feature type="compositionally biased region" description="Low complexity" evidence="1">
    <location>
        <begin position="180"/>
        <end position="199"/>
    </location>
</feature>